<evidence type="ECO:0000259" key="4">
    <source>
        <dbReference type="PROSITE" id="PS50995"/>
    </source>
</evidence>
<dbReference type="PANTHER" id="PTHR33164">
    <property type="entry name" value="TRANSCRIPTIONAL REGULATOR, MARR FAMILY"/>
    <property type="match status" value="1"/>
</dbReference>
<gene>
    <name evidence="5" type="ORF">ACH49Z_23130</name>
</gene>
<dbReference type="Gene3D" id="1.10.10.10">
    <property type="entry name" value="Winged helix-like DNA-binding domain superfamily/Winged helix DNA-binding domain"/>
    <property type="match status" value="1"/>
</dbReference>
<dbReference type="SUPFAM" id="SSF46785">
    <property type="entry name" value="Winged helix' DNA-binding domain"/>
    <property type="match status" value="1"/>
</dbReference>
<evidence type="ECO:0000256" key="3">
    <source>
        <dbReference type="ARBA" id="ARBA00023163"/>
    </source>
</evidence>
<evidence type="ECO:0000313" key="5">
    <source>
        <dbReference type="EMBL" id="MFI2232749.1"/>
    </source>
</evidence>
<dbReference type="InterPro" id="IPR023187">
    <property type="entry name" value="Tscrpt_reg_MarR-type_CS"/>
</dbReference>
<dbReference type="SMART" id="SM00347">
    <property type="entry name" value="HTH_MARR"/>
    <property type="match status" value="1"/>
</dbReference>
<dbReference type="InterPro" id="IPR000835">
    <property type="entry name" value="HTH_MarR-typ"/>
</dbReference>
<protein>
    <submittedName>
        <fullName evidence="5">MarR family winged helix-turn-helix transcriptional regulator</fullName>
    </submittedName>
</protein>
<dbReference type="RefSeq" id="WP_397064579.1">
    <property type="nucleotide sequence ID" value="NZ_JBIRYL010000009.1"/>
</dbReference>
<evidence type="ECO:0000313" key="6">
    <source>
        <dbReference type="Proteomes" id="UP001611494"/>
    </source>
</evidence>
<dbReference type="EMBL" id="JBIRYL010000009">
    <property type="protein sequence ID" value="MFI2232749.1"/>
    <property type="molecule type" value="Genomic_DNA"/>
</dbReference>
<dbReference type="Pfam" id="PF12802">
    <property type="entry name" value="MarR_2"/>
    <property type="match status" value="1"/>
</dbReference>
<dbReference type="Proteomes" id="UP001611494">
    <property type="component" value="Unassembled WGS sequence"/>
</dbReference>
<proteinExistence type="predicted"/>
<keyword evidence="6" id="KW-1185">Reference proteome</keyword>
<evidence type="ECO:0000256" key="1">
    <source>
        <dbReference type="ARBA" id="ARBA00023015"/>
    </source>
</evidence>
<comment type="caution">
    <text evidence="5">The sequence shown here is derived from an EMBL/GenBank/DDBJ whole genome shotgun (WGS) entry which is preliminary data.</text>
</comment>
<dbReference type="PROSITE" id="PS50995">
    <property type="entry name" value="HTH_MARR_2"/>
    <property type="match status" value="1"/>
</dbReference>
<sequence length="145" mass="15486">MSTTPSLLKLLTLATRAVEAELDDELRPRLGAELGPAHYAVFRYLDPAGSRVGELAAAAGMTQQSMGELVGRLERAGLVRRQVDPRDRRARRVVCTEAGSAALELAGERIGRIEERLRADVGAAGVVELRRLLARVTAVLDGSGG</sequence>
<keyword evidence="3" id="KW-0804">Transcription</keyword>
<feature type="domain" description="HTH marR-type" evidence="4">
    <location>
        <begin position="4"/>
        <end position="138"/>
    </location>
</feature>
<reference evidence="5 6" key="1">
    <citation type="submission" date="2024-10" db="EMBL/GenBank/DDBJ databases">
        <title>The Natural Products Discovery Center: Release of the First 8490 Sequenced Strains for Exploring Actinobacteria Biosynthetic Diversity.</title>
        <authorList>
            <person name="Kalkreuter E."/>
            <person name="Kautsar S.A."/>
            <person name="Yang D."/>
            <person name="Bader C.D."/>
            <person name="Teijaro C.N."/>
            <person name="Fluegel L."/>
            <person name="Davis C.M."/>
            <person name="Simpson J.R."/>
            <person name="Lauterbach L."/>
            <person name="Steele A.D."/>
            <person name="Gui C."/>
            <person name="Meng S."/>
            <person name="Li G."/>
            <person name="Viehrig K."/>
            <person name="Ye F."/>
            <person name="Su P."/>
            <person name="Kiefer A.F."/>
            <person name="Nichols A."/>
            <person name="Cepeda A.J."/>
            <person name="Yan W."/>
            <person name="Fan B."/>
            <person name="Jiang Y."/>
            <person name="Adhikari A."/>
            <person name="Zheng C.-J."/>
            <person name="Schuster L."/>
            <person name="Cowan T.M."/>
            <person name="Smanski M.J."/>
            <person name="Chevrette M.G."/>
            <person name="De Carvalho L.P.S."/>
            <person name="Shen B."/>
        </authorList>
    </citation>
    <scope>NUCLEOTIDE SEQUENCE [LARGE SCALE GENOMIC DNA]</scope>
    <source>
        <strain evidence="5 6">NPDC019377</strain>
    </source>
</reference>
<organism evidence="5 6">
    <name type="scientific">Nocardia testacea</name>
    <dbReference type="NCBI Taxonomy" id="248551"/>
    <lineage>
        <taxon>Bacteria</taxon>
        <taxon>Bacillati</taxon>
        <taxon>Actinomycetota</taxon>
        <taxon>Actinomycetes</taxon>
        <taxon>Mycobacteriales</taxon>
        <taxon>Nocardiaceae</taxon>
        <taxon>Nocardia</taxon>
    </lineage>
</organism>
<keyword evidence="1" id="KW-0805">Transcription regulation</keyword>
<dbReference type="InterPro" id="IPR036388">
    <property type="entry name" value="WH-like_DNA-bd_sf"/>
</dbReference>
<name>A0ABW7W1R3_9NOCA</name>
<keyword evidence="2" id="KW-0238">DNA-binding</keyword>
<dbReference type="PROSITE" id="PS01117">
    <property type="entry name" value="HTH_MARR_1"/>
    <property type="match status" value="1"/>
</dbReference>
<dbReference type="InterPro" id="IPR036390">
    <property type="entry name" value="WH_DNA-bd_sf"/>
</dbReference>
<dbReference type="InterPro" id="IPR039422">
    <property type="entry name" value="MarR/SlyA-like"/>
</dbReference>
<dbReference type="PANTHER" id="PTHR33164:SF43">
    <property type="entry name" value="HTH-TYPE TRANSCRIPTIONAL REPRESSOR YETL"/>
    <property type="match status" value="1"/>
</dbReference>
<evidence type="ECO:0000256" key="2">
    <source>
        <dbReference type="ARBA" id="ARBA00023125"/>
    </source>
</evidence>
<accession>A0ABW7W1R3</accession>